<protein>
    <submittedName>
        <fullName evidence="2">Outer membrane protein TolC</fullName>
    </submittedName>
</protein>
<feature type="signal peptide" evidence="1">
    <location>
        <begin position="1"/>
        <end position="23"/>
    </location>
</feature>
<dbReference type="AlphaFoldDB" id="A0A1T4SJQ2"/>
<evidence type="ECO:0000313" key="2">
    <source>
        <dbReference type="EMBL" id="SKA28432.1"/>
    </source>
</evidence>
<feature type="chain" id="PRO_5012662232" evidence="1">
    <location>
        <begin position="24"/>
        <end position="486"/>
    </location>
</feature>
<dbReference type="RefSeq" id="WP_085936531.1">
    <property type="nucleotide sequence ID" value="NZ_FUWJ01000008.1"/>
</dbReference>
<evidence type="ECO:0000256" key="1">
    <source>
        <dbReference type="SAM" id="SignalP"/>
    </source>
</evidence>
<dbReference type="PROSITE" id="PS51257">
    <property type="entry name" value="PROKAR_LIPOPROTEIN"/>
    <property type="match status" value="1"/>
</dbReference>
<keyword evidence="1" id="KW-0732">Signal</keyword>
<keyword evidence="3" id="KW-1185">Reference proteome</keyword>
<dbReference type="OrthoDB" id="237412at2"/>
<accession>A0A1T4SJQ2</accession>
<name>A0A1T4SJQ2_9HYPH</name>
<dbReference type="SUPFAM" id="SSF56954">
    <property type="entry name" value="Outer membrane efflux proteins (OEP)"/>
    <property type="match status" value="1"/>
</dbReference>
<organism evidence="2 3">
    <name type="scientific">Enhydrobacter aerosaccus</name>
    <dbReference type="NCBI Taxonomy" id="225324"/>
    <lineage>
        <taxon>Bacteria</taxon>
        <taxon>Pseudomonadati</taxon>
        <taxon>Pseudomonadota</taxon>
        <taxon>Alphaproteobacteria</taxon>
        <taxon>Hyphomicrobiales</taxon>
        <taxon>Enhydrobacter</taxon>
    </lineage>
</organism>
<dbReference type="STRING" id="225324.SAMN02745126_04786"/>
<dbReference type="PANTHER" id="PTHR30203:SF24">
    <property type="entry name" value="BLR4935 PROTEIN"/>
    <property type="match status" value="1"/>
</dbReference>
<evidence type="ECO:0000313" key="3">
    <source>
        <dbReference type="Proteomes" id="UP000190092"/>
    </source>
</evidence>
<reference evidence="3" key="1">
    <citation type="submission" date="2017-02" db="EMBL/GenBank/DDBJ databases">
        <authorList>
            <person name="Varghese N."/>
            <person name="Submissions S."/>
        </authorList>
    </citation>
    <scope>NUCLEOTIDE SEQUENCE [LARGE SCALE GENOMIC DNA]</scope>
    <source>
        <strain evidence="3">ATCC 27094</strain>
    </source>
</reference>
<sequence>MKAPANLAAAVLASLLAAGCAKFTGDGGMAPVTEGVRREIGKEVAKHASPEALRAAHGRVQAMLTEPLSEDTAVQIALLSNRGLQASYNDLGISEADYVQATLPANPSLVVSRAFGTAASGTGSFVGLGLQLVGNLLSLATLPRKAEIAKREFEEERYRAIATTLTFAVDVRRAWVRAVAARQRLALLEDVRLSADASASLMKQLGETGAVNKLDQGRVAAFYADISAQVGLARLTAQRERESLTRLLGLWGSDIEYKLPATLPKLPVSARMLTDVEVEAMRRRTDLLILRYEIETLAKSVGFVNATRYVSFLELGGVYDNERESGEQADPGNVTNVNRAGLSLAISIPIFDTGEARLGAARETYMRAVNRLAERSINARSEARAAYATYRGSYDIARYYQTKILPLRRQNSAEALLRYNGMLIDVLELLIEERERISASLAAQDALRDYLLADADLEAALIVGGTVPPSGVINTVPPPQTFPLGI</sequence>
<dbReference type="PANTHER" id="PTHR30203">
    <property type="entry name" value="OUTER MEMBRANE CATION EFFLUX PROTEIN"/>
    <property type="match status" value="1"/>
</dbReference>
<dbReference type="Gene3D" id="1.20.1600.10">
    <property type="entry name" value="Outer membrane efflux proteins (OEP)"/>
    <property type="match status" value="1"/>
</dbReference>
<gene>
    <name evidence="2" type="ORF">SAMN02745126_04786</name>
</gene>
<proteinExistence type="predicted"/>
<dbReference type="EMBL" id="FUWJ01000008">
    <property type="protein sequence ID" value="SKA28432.1"/>
    <property type="molecule type" value="Genomic_DNA"/>
</dbReference>
<dbReference type="GO" id="GO:0015562">
    <property type="term" value="F:efflux transmembrane transporter activity"/>
    <property type="evidence" value="ECO:0007669"/>
    <property type="project" value="InterPro"/>
</dbReference>
<dbReference type="InterPro" id="IPR010131">
    <property type="entry name" value="MdtP/NodT-like"/>
</dbReference>
<dbReference type="Proteomes" id="UP000190092">
    <property type="component" value="Unassembled WGS sequence"/>
</dbReference>